<organism evidence="4 5">
    <name type="scientific">Candidatus Sungbacteria bacterium RIFCSPHIGHO2_02_FULL_52_23</name>
    <dbReference type="NCBI Taxonomy" id="1802274"/>
    <lineage>
        <taxon>Bacteria</taxon>
        <taxon>Candidatus Sungiibacteriota</taxon>
    </lineage>
</organism>
<dbReference type="InterPro" id="IPR019490">
    <property type="entry name" value="Glu6P/Mann6P_isomerase_C"/>
</dbReference>
<evidence type="ECO:0000313" key="4">
    <source>
        <dbReference type="EMBL" id="OHA02644.1"/>
    </source>
</evidence>
<proteinExistence type="inferred from homology"/>
<sequence length="324" mass="36010">MMYDAIKSFPAQFSFEPVVENKEKLGRYERFVVLGMGGSHLAADLIAAWKPELPLVVHAGYGLPYIAAGDEKKILVIASSYSGNTEETIDGFEEAGRRGIARAAIAVGGKLRELARSEGVPFVQFPDTGIQPRSSIGFGIKALLMLMGETEALAKIGSLAERLARRMDECEKAGKTLAEQMRGYVPVIYASDRNRAVAYNWKIKFNETGKIPAFYNVFPELNHNEMTGFDCTDTTRMLSERMFFVFVEDSADHPKVQKRMAITKELYSVRKMKVASITMTGGDIFEKMFSSTLTADWAALYTAKLYGVEADAVPMVEEFKKRIA</sequence>
<comment type="caution">
    <text evidence="4">The sequence shown here is derived from an EMBL/GenBank/DDBJ whole genome shotgun (WGS) entry which is preliminary data.</text>
</comment>
<dbReference type="GO" id="GO:1901135">
    <property type="term" value="P:carbohydrate derivative metabolic process"/>
    <property type="evidence" value="ECO:0007669"/>
    <property type="project" value="InterPro"/>
</dbReference>
<dbReference type="InterPro" id="IPR046348">
    <property type="entry name" value="SIS_dom_sf"/>
</dbReference>
<accession>A0A1G2KTY0</accession>
<dbReference type="GO" id="GO:0005975">
    <property type="term" value="P:carbohydrate metabolic process"/>
    <property type="evidence" value="ECO:0007669"/>
    <property type="project" value="InterPro"/>
</dbReference>
<evidence type="ECO:0000313" key="5">
    <source>
        <dbReference type="Proteomes" id="UP000178510"/>
    </source>
</evidence>
<dbReference type="CDD" id="cd05637">
    <property type="entry name" value="SIS_PGI_PMI_2"/>
    <property type="match status" value="1"/>
</dbReference>
<dbReference type="EMBL" id="MHQM01000040">
    <property type="protein sequence ID" value="OHA02644.1"/>
    <property type="molecule type" value="Genomic_DNA"/>
</dbReference>
<keyword evidence="2 4" id="KW-0413">Isomerase</keyword>
<dbReference type="GO" id="GO:0097367">
    <property type="term" value="F:carbohydrate derivative binding"/>
    <property type="evidence" value="ECO:0007669"/>
    <property type="project" value="InterPro"/>
</dbReference>
<dbReference type="PROSITE" id="PS51464">
    <property type="entry name" value="SIS"/>
    <property type="match status" value="1"/>
</dbReference>
<evidence type="ECO:0000256" key="1">
    <source>
        <dbReference type="ARBA" id="ARBA00010523"/>
    </source>
</evidence>
<dbReference type="AlphaFoldDB" id="A0A1G2KTY0"/>
<dbReference type="NCBIfam" id="TIGR02128">
    <property type="entry name" value="G6PI_arch"/>
    <property type="match status" value="1"/>
</dbReference>
<dbReference type="SUPFAM" id="SSF53697">
    <property type="entry name" value="SIS domain"/>
    <property type="match status" value="1"/>
</dbReference>
<name>A0A1G2KTY0_9BACT</name>
<dbReference type="GO" id="GO:0004347">
    <property type="term" value="F:glucose-6-phosphate isomerase activity"/>
    <property type="evidence" value="ECO:0007669"/>
    <property type="project" value="InterPro"/>
</dbReference>
<reference evidence="4 5" key="1">
    <citation type="journal article" date="2016" name="Nat. Commun.">
        <title>Thousands of microbial genomes shed light on interconnected biogeochemical processes in an aquifer system.</title>
        <authorList>
            <person name="Anantharaman K."/>
            <person name="Brown C.T."/>
            <person name="Hug L.A."/>
            <person name="Sharon I."/>
            <person name="Castelle C.J."/>
            <person name="Probst A.J."/>
            <person name="Thomas B.C."/>
            <person name="Singh A."/>
            <person name="Wilkins M.J."/>
            <person name="Karaoz U."/>
            <person name="Brodie E.L."/>
            <person name="Williams K.H."/>
            <person name="Hubbard S.S."/>
            <person name="Banfield J.F."/>
        </authorList>
    </citation>
    <scope>NUCLEOTIDE SEQUENCE [LARGE SCALE GENOMIC DNA]</scope>
</reference>
<dbReference type="Pfam" id="PF10432">
    <property type="entry name" value="bact-PGI_C"/>
    <property type="match status" value="1"/>
</dbReference>
<dbReference type="GO" id="GO:0004476">
    <property type="term" value="F:mannose-6-phosphate isomerase activity"/>
    <property type="evidence" value="ECO:0007669"/>
    <property type="project" value="InterPro"/>
</dbReference>
<comment type="similarity">
    <text evidence="1">Belongs to the PGI/PMI family.</text>
</comment>
<dbReference type="STRING" id="1802274.A3J58_02850"/>
<dbReference type="Proteomes" id="UP000178510">
    <property type="component" value="Unassembled WGS sequence"/>
</dbReference>
<evidence type="ECO:0000259" key="3">
    <source>
        <dbReference type="PROSITE" id="PS51464"/>
    </source>
</evidence>
<feature type="domain" description="SIS" evidence="3">
    <location>
        <begin position="21"/>
        <end position="169"/>
    </location>
</feature>
<evidence type="ECO:0000256" key="2">
    <source>
        <dbReference type="ARBA" id="ARBA00023235"/>
    </source>
</evidence>
<dbReference type="Gene3D" id="3.40.50.10490">
    <property type="entry name" value="Glucose-6-phosphate isomerase like protein, domain 1"/>
    <property type="match status" value="2"/>
</dbReference>
<dbReference type="InterPro" id="IPR001347">
    <property type="entry name" value="SIS_dom"/>
</dbReference>
<protein>
    <submittedName>
        <fullName evidence="4">Bifunctional phosphoglucose/phosphomannose isomerase</fullName>
    </submittedName>
</protein>
<gene>
    <name evidence="4" type="ORF">A3J58_02850</name>
</gene>